<dbReference type="GO" id="GO:0004430">
    <property type="term" value="F:1-phosphatidylinositol 4-kinase activity"/>
    <property type="evidence" value="ECO:0000318"/>
    <property type="project" value="GO_Central"/>
</dbReference>
<evidence type="ECO:0000256" key="3">
    <source>
        <dbReference type="ARBA" id="ARBA00022475"/>
    </source>
</evidence>
<keyword evidence="11" id="KW-1185">Reference proteome</keyword>
<keyword evidence="5" id="KW-0547">Nucleotide-binding</keyword>
<gene>
    <name evidence="10" type="ORF">MONBRDRAFT_1112</name>
</gene>
<dbReference type="STRING" id="81824.A9UW52"/>
<dbReference type="GO" id="GO:0007030">
    <property type="term" value="P:Golgi organization"/>
    <property type="evidence" value="ECO:0000318"/>
    <property type="project" value="GO_Central"/>
</dbReference>
<dbReference type="Gene3D" id="1.10.1070.20">
    <property type="match status" value="1"/>
</dbReference>
<name>A9UW52_MONBE</name>
<comment type="subcellular location">
    <subcellularLocation>
        <location evidence="1">Cell membrane</location>
    </subcellularLocation>
</comment>
<proteinExistence type="predicted"/>
<evidence type="ECO:0000256" key="7">
    <source>
        <dbReference type="ARBA" id="ARBA00022840"/>
    </source>
</evidence>
<feature type="non-terminal residue" evidence="10">
    <location>
        <position position="332"/>
    </location>
</feature>
<dbReference type="KEGG" id="mbr:MONBRDRAFT_1112"/>
<keyword evidence="7" id="KW-0067">ATP-binding</keyword>
<evidence type="ECO:0000313" key="11">
    <source>
        <dbReference type="Proteomes" id="UP000001357"/>
    </source>
</evidence>
<dbReference type="GO" id="GO:0046854">
    <property type="term" value="P:phosphatidylinositol phosphate biosynthetic process"/>
    <property type="evidence" value="ECO:0000318"/>
    <property type="project" value="GO_Central"/>
</dbReference>
<dbReference type="GO" id="GO:0005886">
    <property type="term" value="C:plasma membrane"/>
    <property type="evidence" value="ECO:0000318"/>
    <property type="project" value="GO_Central"/>
</dbReference>
<evidence type="ECO:0000256" key="5">
    <source>
        <dbReference type="ARBA" id="ARBA00022741"/>
    </source>
</evidence>
<dbReference type="GO" id="GO:0005802">
    <property type="term" value="C:trans-Golgi network"/>
    <property type="evidence" value="ECO:0000318"/>
    <property type="project" value="GO_Central"/>
</dbReference>
<feature type="domain" description="PI3K/PI4K catalytic" evidence="9">
    <location>
        <begin position="18"/>
        <end position="332"/>
    </location>
</feature>
<evidence type="ECO:0000259" key="9">
    <source>
        <dbReference type="PROSITE" id="PS50290"/>
    </source>
</evidence>
<evidence type="ECO:0000256" key="6">
    <source>
        <dbReference type="ARBA" id="ARBA00022777"/>
    </source>
</evidence>
<dbReference type="GO" id="GO:0005524">
    <property type="term" value="F:ATP binding"/>
    <property type="evidence" value="ECO:0007669"/>
    <property type="project" value="UniProtKB-KW"/>
</dbReference>
<dbReference type="InterPro" id="IPR039756">
    <property type="entry name" value="Lsb6/PI4K2"/>
</dbReference>
<dbReference type="eggNOG" id="KOG2381">
    <property type="taxonomic scope" value="Eukaryota"/>
</dbReference>
<dbReference type="InterPro" id="IPR000403">
    <property type="entry name" value="PI3/4_kinase_cat_dom"/>
</dbReference>
<evidence type="ECO:0000256" key="8">
    <source>
        <dbReference type="ARBA" id="ARBA00023136"/>
    </source>
</evidence>
<reference evidence="10 11" key="1">
    <citation type="journal article" date="2008" name="Nature">
        <title>The genome of the choanoflagellate Monosiga brevicollis and the origin of metazoans.</title>
        <authorList>
            <consortium name="JGI Sequencing"/>
            <person name="King N."/>
            <person name="Westbrook M.J."/>
            <person name="Young S.L."/>
            <person name="Kuo A."/>
            <person name="Abedin M."/>
            <person name="Chapman J."/>
            <person name="Fairclough S."/>
            <person name="Hellsten U."/>
            <person name="Isogai Y."/>
            <person name="Letunic I."/>
            <person name="Marr M."/>
            <person name="Pincus D."/>
            <person name="Putnam N."/>
            <person name="Rokas A."/>
            <person name="Wright K.J."/>
            <person name="Zuzow R."/>
            <person name="Dirks W."/>
            <person name="Good M."/>
            <person name="Goodstein D."/>
            <person name="Lemons D."/>
            <person name="Li W."/>
            <person name="Lyons J.B."/>
            <person name="Morris A."/>
            <person name="Nichols S."/>
            <person name="Richter D.J."/>
            <person name="Salamov A."/>
            <person name="Bork P."/>
            <person name="Lim W.A."/>
            <person name="Manning G."/>
            <person name="Miller W.T."/>
            <person name="McGinnis W."/>
            <person name="Shapiro H."/>
            <person name="Tjian R."/>
            <person name="Grigoriev I.V."/>
            <person name="Rokhsar D."/>
        </authorList>
    </citation>
    <scope>NUCLEOTIDE SEQUENCE [LARGE SCALE GENOMIC DNA]</scope>
    <source>
        <strain evidence="11">MX1 / ATCC 50154</strain>
    </source>
</reference>
<dbReference type="PROSITE" id="PS50290">
    <property type="entry name" value="PI3_4_KINASE_3"/>
    <property type="match status" value="1"/>
</dbReference>
<sequence>DPGFAAVIASVEQAIGDGVFPYLITQGSSGSYFCRNIDKELVGVFKPKNEEPYGALNPKWGKWFQRNFCCCMYGRNCLLQNAGYLSEAGASVVDTCLNLNIVPKTRVVRLTSPTFHYSRFDRARARAVQSASRRFPETVGRHLRQGLPPKVGSFQQFVKGYKDATVFLREHDPDTLPPHIQLQLQHQFELLVVLDYITRNTDRNNDNWLIKYDPVRDLAAFRLWAIRLAAIDNGLSFPFKHPDNWRTYPFHWAWLPLAKRPFSEETILRVLPQLEREEFIEDMGDQLYVLFSQDKSFSRHKFEQQMAVMRGQIINLKTALQQRKSPEQLVQM</sequence>
<protein>
    <recommendedName>
        <fullName evidence="2">1-phosphatidylinositol 4-kinase</fullName>
        <ecNumber evidence="2">2.7.1.67</ecNumber>
    </recommendedName>
</protein>
<dbReference type="EC" id="2.7.1.67" evidence="2"/>
<dbReference type="OMA" id="PYAKVPF"/>
<keyword evidence="3" id="KW-1003">Cell membrane</keyword>
<dbReference type="RefSeq" id="XP_001744758.1">
    <property type="nucleotide sequence ID" value="XM_001744706.1"/>
</dbReference>
<feature type="non-terminal residue" evidence="10">
    <location>
        <position position="1"/>
    </location>
</feature>
<dbReference type="AlphaFoldDB" id="A9UW52"/>
<accession>A9UW52</accession>
<keyword evidence="4" id="KW-0808">Transferase</keyword>
<dbReference type="GO" id="GO:0005768">
    <property type="term" value="C:endosome"/>
    <property type="evidence" value="ECO:0000318"/>
    <property type="project" value="GO_Central"/>
</dbReference>
<dbReference type="Pfam" id="PF00454">
    <property type="entry name" value="PI3_PI4_kinase"/>
    <property type="match status" value="1"/>
</dbReference>
<organism evidence="10 11">
    <name type="scientific">Monosiga brevicollis</name>
    <name type="common">Choanoflagellate</name>
    <dbReference type="NCBI Taxonomy" id="81824"/>
    <lineage>
        <taxon>Eukaryota</taxon>
        <taxon>Choanoflagellata</taxon>
        <taxon>Craspedida</taxon>
        <taxon>Salpingoecidae</taxon>
        <taxon>Monosiga</taxon>
    </lineage>
</organism>
<evidence type="ECO:0000256" key="4">
    <source>
        <dbReference type="ARBA" id="ARBA00022679"/>
    </source>
</evidence>
<dbReference type="InParanoid" id="A9UW52"/>
<dbReference type="GO" id="GO:0007032">
    <property type="term" value="P:endosome organization"/>
    <property type="evidence" value="ECO:0000318"/>
    <property type="project" value="GO_Central"/>
</dbReference>
<evidence type="ECO:0000256" key="1">
    <source>
        <dbReference type="ARBA" id="ARBA00004236"/>
    </source>
</evidence>
<evidence type="ECO:0000313" key="10">
    <source>
        <dbReference type="EMBL" id="EDQ90707.1"/>
    </source>
</evidence>
<dbReference type="GeneID" id="5889851"/>
<dbReference type="PANTHER" id="PTHR12865">
    <property type="entry name" value="PHOSPHATIDYLINOSITOL 4-KINASE TYPE-II"/>
    <property type="match status" value="1"/>
</dbReference>
<keyword evidence="8" id="KW-0472">Membrane</keyword>
<dbReference type="FunCoup" id="A9UW52">
    <property type="interactions" value="1277"/>
</dbReference>
<dbReference type="PANTHER" id="PTHR12865:SF1">
    <property type="entry name" value="PHOSPHATIDYLINOSITOL 4-KINASE TYPE 2"/>
    <property type="match status" value="1"/>
</dbReference>
<dbReference type="Proteomes" id="UP000001357">
    <property type="component" value="Unassembled WGS sequence"/>
</dbReference>
<keyword evidence="6" id="KW-0418">Kinase</keyword>
<evidence type="ECO:0000256" key="2">
    <source>
        <dbReference type="ARBA" id="ARBA00012169"/>
    </source>
</evidence>
<dbReference type="EMBL" id="CH991547">
    <property type="protein sequence ID" value="EDQ90707.1"/>
    <property type="molecule type" value="Genomic_DNA"/>
</dbReference>